<dbReference type="GO" id="GO:0003700">
    <property type="term" value="F:DNA-binding transcription factor activity"/>
    <property type="evidence" value="ECO:0007669"/>
    <property type="project" value="InterPro"/>
</dbReference>
<evidence type="ECO:0000259" key="5">
    <source>
        <dbReference type="PROSITE" id="PS50931"/>
    </source>
</evidence>
<dbReference type="PANTHER" id="PTHR30346">
    <property type="entry name" value="TRANSCRIPTIONAL DUAL REGULATOR HCAR-RELATED"/>
    <property type="match status" value="1"/>
</dbReference>
<dbReference type="HOGENOM" id="CLU_039613_6_4_5"/>
<dbReference type="EMBL" id="APVH01000038">
    <property type="protein sequence ID" value="EPX78755.1"/>
    <property type="molecule type" value="Genomic_DNA"/>
</dbReference>
<dbReference type="STRING" id="1123237.Salmuc_04337"/>
<dbReference type="Proteomes" id="UP000015347">
    <property type="component" value="Unassembled WGS sequence"/>
</dbReference>
<dbReference type="InterPro" id="IPR000847">
    <property type="entry name" value="LysR_HTH_N"/>
</dbReference>
<dbReference type="Gene3D" id="3.40.190.10">
    <property type="entry name" value="Periplasmic binding protein-like II"/>
    <property type="match status" value="2"/>
</dbReference>
<dbReference type="Pfam" id="PF03466">
    <property type="entry name" value="LysR_substrate"/>
    <property type="match status" value="1"/>
</dbReference>
<keyword evidence="3" id="KW-0238">DNA-binding</keyword>
<gene>
    <name evidence="6" type="ORF">Salmuc_04337</name>
</gene>
<dbReference type="PANTHER" id="PTHR30346:SF0">
    <property type="entry name" value="HCA OPERON TRANSCRIPTIONAL ACTIVATOR HCAR"/>
    <property type="match status" value="1"/>
</dbReference>
<organism evidence="6 7">
    <name type="scientific">Salipiger mucosus DSM 16094</name>
    <dbReference type="NCBI Taxonomy" id="1123237"/>
    <lineage>
        <taxon>Bacteria</taxon>
        <taxon>Pseudomonadati</taxon>
        <taxon>Pseudomonadota</taxon>
        <taxon>Alphaproteobacteria</taxon>
        <taxon>Rhodobacterales</taxon>
        <taxon>Roseobacteraceae</taxon>
        <taxon>Salipiger</taxon>
    </lineage>
</organism>
<accession>S9RKU5</accession>
<dbReference type="InterPro" id="IPR036390">
    <property type="entry name" value="WH_DNA-bd_sf"/>
</dbReference>
<keyword evidence="7" id="KW-1185">Reference proteome</keyword>
<proteinExistence type="inferred from homology"/>
<dbReference type="AlphaFoldDB" id="S9RKU5"/>
<dbReference type="CDD" id="cd08414">
    <property type="entry name" value="PBP2_LTTR_aromatics_like"/>
    <property type="match status" value="1"/>
</dbReference>
<evidence type="ECO:0000313" key="6">
    <source>
        <dbReference type="EMBL" id="EPX78755.1"/>
    </source>
</evidence>
<keyword evidence="2" id="KW-0805">Transcription regulation</keyword>
<reference evidence="7" key="1">
    <citation type="journal article" date="2014" name="Stand. Genomic Sci.">
        <title>Genome sequence of the exopolysaccharide-producing Salipiger mucosus type strain (DSM 16094(T)), a moderately halophilic member of the Roseobacter clade.</title>
        <authorList>
            <person name="Riedel T."/>
            <person name="Spring S."/>
            <person name="Fiebig A."/>
            <person name="Petersen J."/>
            <person name="Kyrpides N.C."/>
            <person name="Goker M."/>
            <person name="Klenk H.P."/>
        </authorList>
    </citation>
    <scope>NUCLEOTIDE SEQUENCE [LARGE SCALE GENOMIC DNA]</scope>
    <source>
        <strain evidence="7">DSM 16094</strain>
    </source>
</reference>
<dbReference type="PROSITE" id="PS50931">
    <property type="entry name" value="HTH_LYSR"/>
    <property type="match status" value="1"/>
</dbReference>
<evidence type="ECO:0000256" key="4">
    <source>
        <dbReference type="ARBA" id="ARBA00023163"/>
    </source>
</evidence>
<dbReference type="SUPFAM" id="SSF53850">
    <property type="entry name" value="Periplasmic binding protein-like II"/>
    <property type="match status" value="1"/>
</dbReference>
<dbReference type="Gene3D" id="1.10.10.10">
    <property type="entry name" value="Winged helix-like DNA-binding domain superfamily/Winged helix DNA-binding domain"/>
    <property type="match status" value="1"/>
</dbReference>
<feature type="domain" description="HTH lysR-type" evidence="5">
    <location>
        <begin position="2"/>
        <end position="59"/>
    </location>
</feature>
<dbReference type="FunFam" id="1.10.10.10:FF:000001">
    <property type="entry name" value="LysR family transcriptional regulator"/>
    <property type="match status" value="1"/>
</dbReference>
<dbReference type="InterPro" id="IPR036388">
    <property type="entry name" value="WH-like_DNA-bd_sf"/>
</dbReference>
<evidence type="ECO:0000313" key="7">
    <source>
        <dbReference type="Proteomes" id="UP000015347"/>
    </source>
</evidence>
<dbReference type="Pfam" id="PF00126">
    <property type="entry name" value="HTH_1"/>
    <property type="match status" value="1"/>
</dbReference>
<dbReference type="SUPFAM" id="SSF46785">
    <property type="entry name" value="Winged helix' DNA-binding domain"/>
    <property type="match status" value="1"/>
</dbReference>
<dbReference type="OrthoDB" id="9815174at2"/>
<comment type="similarity">
    <text evidence="1">Belongs to the LysR transcriptional regulatory family.</text>
</comment>
<name>S9RKU5_9RHOB</name>
<evidence type="ECO:0000256" key="3">
    <source>
        <dbReference type="ARBA" id="ARBA00023125"/>
    </source>
</evidence>
<dbReference type="PRINTS" id="PR00039">
    <property type="entry name" value="HTHLYSR"/>
</dbReference>
<dbReference type="InterPro" id="IPR005119">
    <property type="entry name" value="LysR_subst-bd"/>
</dbReference>
<dbReference type="RefSeq" id="WP_020039108.1">
    <property type="nucleotide sequence ID" value="NZ_KE557279.1"/>
</dbReference>
<dbReference type="GO" id="GO:0003677">
    <property type="term" value="F:DNA binding"/>
    <property type="evidence" value="ECO:0007669"/>
    <property type="project" value="UniProtKB-KW"/>
</dbReference>
<dbReference type="eggNOG" id="COG0583">
    <property type="taxonomic scope" value="Bacteria"/>
</dbReference>
<comment type="caution">
    <text evidence="6">The sequence shown here is derived from an EMBL/GenBank/DDBJ whole genome shotgun (WGS) entry which is preliminary data.</text>
</comment>
<protein>
    <submittedName>
        <fullName evidence="6">Regulatory protein, LysR:LysR, substrate-binding protein</fullName>
    </submittedName>
</protein>
<sequence>MFELNHLRSFLAVAEELNFRRAAQRLNISQPPLSRHIAQLEHEIGARLFDRTNRSVRLTAAGKRLLVDATDILSRAESAALHARQAERGEVGSVVLGFVPSAAIHLVPQIAAHVRDHHPGIKLSLREMMTYEQIEALLAGTLEIGLFRMPNRIPSLPLTKVWSETFVLAVPRDHPLATAEHVTVEDLHDQPFIGFSSERGGFLTGVTSGFLSARGIVPRINYAVSQSHTIMPLVDAGFGLALVPASTRRICLPGTVIRDIDLPPDVQSAVYMGLGPRDPDPIVAEVAAAVEAACAAMPPDADPTVAT</sequence>
<dbReference type="GO" id="GO:0032993">
    <property type="term" value="C:protein-DNA complex"/>
    <property type="evidence" value="ECO:0007669"/>
    <property type="project" value="TreeGrafter"/>
</dbReference>
<keyword evidence="4" id="KW-0804">Transcription</keyword>
<evidence type="ECO:0000256" key="2">
    <source>
        <dbReference type="ARBA" id="ARBA00023015"/>
    </source>
</evidence>
<evidence type="ECO:0000256" key="1">
    <source>
        <dbReference type="ARBA" id="ARBA00009437"/>
    </source>
</evidence>